<name>A0ABN2TDB3_9MICO</name>
<evidence type="ECO:0000313" key="4">
    <source>
        <dbReference type="Proteomes" id="UP001500755"/>
    </source>
</evidence>
<reference evidence="3 4" key="1">
    <citation type="journal article" date="2019" name="Int. J. Syst. Evol. Microbiol.">
        <title>The Global Catalogue of Microorganisms (GCM) 10K type strain sequencing project: providing services to taxonomists for standard genome sequencing and annotation.</title>
        <authorList>
            <consortium name="The Broad Institute Genomics Platform"/>
            <consortium name="The Broad Institute Genome Sequencing Center for Infectious Disease"/>
            <person name="Wu L."/>
            <person name="Ma J."/>
        </authorList>
    </citation>
    <scope>NUCLEOTIDE SEQUENCE [LARGE SCALE GENOMIC DNA]</scope>
    <source>
        <strain evidence="3 4">JCM 14546</strain>
    </source>
</reference>
<feature type="transmembrane region" description="Helical" evidence="2">
    <location>
        <begin position="39"/>
        <end position="63"/>
    </location>
</feature>
<evidence type="ECO:0000256" key="1">
    <source>
        <dbReference type="SAM" id="MobiDB-lite"/>
    </source>
</evidence>
<dbReference type="Proteomes" id="UP001500755">
    <property type="component" value="Unassembled WGS sequence"/>
</dbReference>
<protein>
    <recommendedName>
        <fullName evidence="5">Cell division protein FtsL</fullName>
    </recommendedName>
</protein>
<organism evidence="3 4">
    <name type="scientific">Brevibacterium samyangense</name>
    <dbReference type="NCBI Taxonomy" id="366888"/>
    <lineage>
        <taxon>Bacteria</taxon>
        <taxon>Bacillati</taxon>
        <taxon>Actinomycetota</taxon>
        <taxon>Actinomycetes</taxon>
        <taxon>Micrococcales</taxon>
        <taxon>Brevibacteriaceae</taxon>
        <taxon>Brevibacterium</taxon>
    </lineage>
</organism>
<sequence length="182" mass="19544">MSDNTARVPTLPAPRALPLGAGESRRLRLLVPDIARRSVPFSVVCIGMLVLGLVGVLLLNILISHSSYRAEELTATQQELHAERERLEEDISYKESPQNIAAAAEAQGMERDNSPQYIRLSDGKIVDIGEVPGRTKVDNGSVPGPRADTREAVRPNLRSSEVLPAVGGSSDPLPAPAQRAPN</sequence>
<dbReference type="RefSeq" id="WP_344308336.1">
    <property type="nucleotide sequence ID" value="NZ_BAAANO010000013.1"/>
</dbReference>
<comment type="caution">
    <text evidence="3">The sequence shown here is derived from an EMBL/GenBank/DDBJ whole genome shotgun (WGS) entry which is preliminary data.</text>
</comment>
<evidence type="ECO:0000313" key="3">
    <source>
        <dbReference type="EMBL" id="GAA2005779.1"/>
    </source>
</evidence>
<keyword evidence="2" id="KW-1133">Transmembrane helix</keyword>
<proteinExistence type="predicted"/>
<keyword evidence="2" id="KW-0472">Membrane</keyword>
<keyword evidence="4" id="KW-1185">Reference proteome</keyword>
<gene>
    <name evidence="3" type="ORF">GCM10009755_14480</name>
</gene>
<keyword evidence="2" id="KW-0812">Transmembrane</keyword>
<feature type="region of interest" description="Disordered" evidence="1">
    <location>
        <begin position="130"/>
        <end position="182"/>
    </location>
</feature>
<evidence type="ECO:0008006" key="5">
    <source>
        <dbReference type="Google" id="ProtNLM"/>
    </source>
</evidence>
<accession>A0ABN2TDB3</accession>
<evidence type="ECO:0000256" key="2">
    <source>
        <dbReference type="SAM" id="Phobius"/>
    </source>
</evidence>
<dbReference type="EMBL" id="BAAANO010000013">
    <property type="protein sequence ID" value="GAA2005779.1"/>
    <property type="molecule type" value="Genomic_DNA"/>
</dbReference>